<feature type="compositionally biased region" description="Low complexity" evidence="1">
    <location>
        <begin position="405"/>
        <end position="416"/>
    </location>
</feature>
<name>A0A9W7FMP3_9STRA</name>
<keyword evidence="3" id="KW-1185">Reference proteome</keyword>
<proteinExistence type="predicted"/>
<feature type="region of interest" description="Disordered" evidence="1">
    <location>
        <begin position="217"/>
        <end position="249"/>
    </location>
</feature>
<organism evidence="2 3">
    <name type="scientific">Triparma laevis f. longispina</name>
    <dbReference type="NCBI Taxonomy" id="1714387"/>
    <lineage>
        <taxon>Eukaryota</taxon>
        <taxon>Sar</taxon>
        <taxon>Stramenopiles</taxon>
        <taxon>Ochrophyta</taxon>
        <taxon>Bolidophyceae</taxon>
        <taxon>Parmales</taxon>
        <taxon>Triparmaceae</taxon>
        <taxon>Triparma</taxon>
    </lineage>
</organism>
<gene>
    <name evidence="2" type="ORF">TrLO_g307</name>
</gene>
<sequence length="884" mass="94276">MATMSRDLAHFSNTLSSFTGNLESSTSNLLKDLKQNKAPKANDGSIFINSCNSQLTSIEEKAEQVESFLIGNPDEMSLGDLSELCSIMQESNTNTYSKIEMILRQYGFKNSNSAAVLPPPAAPVAAAPVVIEDDGEAEAEEEQAETIPVVIEDDEAGEEKEEQQEEQEEETKTEEDFVTPNKPGYTQNLAKETSPETPPTPTMEMIGISNVAKSVLKGGPNSSTKKLASLTAIHQRQQQQQTPKPMSVSERVANLRAQFSNAKSITSARKVSAVEKLEAQRSSISFAASTTFTPASAARRRKFVATPVSKNKSFVETECEPEPEEVMNSPQARVEPCHSPSPAPHSTPVPPPTVESAKSYRSDGSMPTPTMSPPTIELAVDIAAALQPVETNVNIAAAPKQTGETTPTFKSPTKTPAGKKTVDPPKPVDTSTPKVSHTPEGPKFSTCKKLHPSTAKKALEMQANTPNTPPTPEAPDTITKPKNLTFGEAVVGTPEPAPTCRSTTSSEFTSPDAPTPEAPTMKRSTVKKAPKSFVEEEKRKVIGTPEMMSSPPMPVMASAKKVVNSTPVVTAGSFVAGTPETPPCIDRSLAVSTIKKAKNIEHSETPPAAETPPTSTQSSPDLPTPPPLNLASAKKVPAPMVNFASPELSVSTPPVPIMASAKKATPAASINARVNTSPSFSAATPETPPELDAANLSLTLSNTKSILRNLSLSSTKSAVSSLGSPEVNTPSVVVRSSTKKARKNISPPNTPLLASASKKILDKRERHGREIEEEGGIVKGLFEAGEGDEESVATPVAPLACLKLVAQDEWDKAPRLVKMQAKLEPLNEAVQNFNAYFEENVNKEEVEEGIAMDMSGKRMILMGLAHFGRLVMGEKDGKKIYKAA</sequence>
<feature type="compositionally biased region" description="Polar residues" evidence="1">
    <location>
        <begin position="726"/>
        <end position="736"/>
    </location>
</feature>
<reference evidence="3" key="1">
    <citation type="journal article" date="2023" name="Commun. Biol.">
        <title>Genome analysis of Parmales, the sister group of diatoms, reveals the evolutionary specialization of diatoms from phago-mixotrophs to photoautotrophs.</title>
        <authorList>
            <person name="Ban H."/>
            <person name="Sato S."/>
            <person name="Yoshikawa S."/>
            <person name="Yamada K."/>
            <person name="Nakamura Y."/>
            <person name="Ichinomiya M."/>
            <person name="Sato N."/>
            <person name="Blanc-Mathieu R."/>
            <person name="Endo H."/>
            <person name="Kuwata A."/>
            <person name="Ogata H."/>
        </authorList>
    </citation>
    <scope>NUCLEOTIDE SEQUENCE [LARGE SCALE GENOMIC DNA]</scope>
    <source>
        <strain evidence="3">NIES 3700</strain>
    </source>
</reference>
<feature type="compositionally biased region" description="Polar residues" evidence="1">
    <location>
        <begin position="500"/>
        <end position="509"/>
    </location>
</feature>
<dbReference type="Proteomes" id="UP001165122">
    <property type="component" value="Unassembled WGS sequence"/>
</dbReference>
<feature type="compositionally biased region" description="Acidic residues" evidence="1">
    <location>
        <begin position="151"/>
        <end position="177"/>
    </location>
</feature>
<protein>
    <submittedName>
        <fullName evidence="2">Uncharacterized protein</fullName>
    </submittedName>
</protein>
<evidence type="ECO:0000313" key="3">
    <source>
        <dbReference type="Proteomes" id="UP001165122"/>
    </source>
</evidence>
<feature type="compositionally biased region" description="Low complexity" evidence="1">
    <location>
        <begin position="365"/>
        <end position="374"/>
    </location>
</feature>
<dbReference type="EMBL" id="BRXW01000232">
    <property type="protein sequence ID" value="GMI15504.1"/>
    <property type="molecule type" value="Genomic_DNA"/>
</dbReference>
<feature type="region of interest" description="Disordered" evidence="1">
    <location>
        <begin position="719"/>
        <end position="752"/>
    </location>
</feature>
<feature type="region of interest" description="Disordered" evidence="1">
    <location>
        <begin position="491"/>
        <end position="535"/>
    </location>
</feature>
<feature type="region of interest" description="Disordered" evidence="1">
    <location>
        <begin position="138"/>
        <end position="202"/>
    </location>
</feature>
<evidence type="ECO:0000256" key="1">
    <source>
        <dbReference type="SAM" id="MobiDB-lite"/>
    </source>
</evidence>
<feature type="region of interest" description="Disordered" evidence="1">
    <location>
        <begin position="396"/>
        <end position="456"/>
    </location>
</feature>
<feature type="region of interest" description="Disordered" evidence="1">
    <location>
        <begin position="598"/>
        <end position="632"/>
    </location>
</feature>
<comment type="caution">
    <text evidence="2">The sequence shown here is derived from an EMBL/GenBank/DDBJ whole genome shotgun (WGS) entry which is preliminary data.</text>
</comment>
<evidence type="ECO:0000313" key="2">
    <source>
        <dbReference type="EMBL" id="GMI15504.1"/>
    </source>
</evidence>
<dbReference type="OrthoDB" id="207363at2759"/>
<dbReference type="AlphaFoldDB" id="A0A9W7FMP3"/>
<feature type="compositionally biased region" description="Low complexity" evidence="1">
    <location>
        <begin position="605"/>
        <end position="621"/>
    </location>
</feature>
<feature type="region of interest" description="Disordered" evidence="1">
    <location>
        <begin position="289"/>
        <end position="374"/>
    </location>
</feature>
<accession>A0A9W7FMP3</accession>
<feature type="compositionally biased region" description="Pro residues" evidence="1">
    <location>
        <begin position="339"/>
        <end position="353"/>
    </location>
</feature>